<feature type="non-terminal residue" evidence="1">
    <location>
        <position position="1"/>
    </location>
</feature>
<organism evidence="1 2">
    <name type="scientific">Laccaria amethystina LaAM-08-1</name>
    <dbReference type="NCBI Taxonomy" id="1095629"/>
    <lineage>
        <taxon>Eukaryota</taxon>
        <taxon>Fungi</taxon>
        <taxon>Dikarya</taxon>
        <taxon>Basidiomycota</taxon>
        <taxon>Agaricomycotina</taxon>
        <taxon>Agaricomycetes</taxon>
        <taxon>Agaricomycetidae</taxon>
        <taxon>Agaricales</taxon>
        <taxon>Agaricineae</taxon>
        <taxon>Hydnangiaceae</taxon>
        <taxon>Laccaria</taxon>
    </lineage>
</organism>
<evidence type="ECO:0000313" key="2">
    <source>
        <dbReference type="Proteomes" id="UP000054477"/>
    </source>
</evidence>
<gene>
    <name evidence="1" type="ORF">K443DRAFT_63876</name>
</gene>
<proteinExistence type="predicted"/>
<dbReference type="Proteomes" id="UP000054477">
    <property type="component" value="Unassembled WGS sequence"/>
</dbReference>
<name>A0A0C9XAI6_9AGAR</name>
<dbReference type="EMBL" id="KN838853">
    <property type="protein sequence ID" value="KIJ93287.1"/>
    <property type="molecule type" value="Genomic_DNA"/>
</dbReference>
<reference evidence="1 2" key="1">
    <citation type="submission" date="2014-04" db="EMBL/GenBank/DDBJ databases">
        <authorList>
            <consortium name="DOE Joint Genome Institute"/>
            <person name="Kuo A."/>
            <person name="Kohler A."/>
            <person name="Nagy L.G."/>
            <person name="Floudas D."/>
            <person name="Copeland A."/>
            <person name="Barry K.W."/>
            <person name="Cichocki N."/>
            <person name="Veneault-Fourrey C."/>
            <person name="LaButti K."/>
            <person name="Lindquist E.A."/>
            <person name="Lipzen A."/>
            <person name="Lundell T."/>
            <person name="Morin E."/>
            <person name="Murat C."/>
            <person name="Sun H."/>
            <person name="Tunlid A."/>
            <person name="Henrissat B."/>
            <person name="Grigoriev I.V."/>
            <person name="Hibbett D.S."/>
            <person name="Martin F."/>
            <person name="Nordberg H.P."/>
            <person name="Cantor M.N."/>
            <person name="Hua S.X."/>
        </authorList>
    </citation>
    <scope>NUCLEOTIDE SEQUENCE [LARGE SCALE GENOMIC DNA]</scope>
    <source>
        <strain evidence="1 2">LaAM-08-1</strain>
    </source>
</reference>
<sequence length="92" mass="10395">LQKDLDQCLKKQGLDSCPKSESTIPYSEANHCTLIALRCAKSACPINMVINEDYLAEVEMLRPETLVPSPNTVQRDLMHIYTMASVFVVNYF</sequence>
<reference evidence="2" key="2">
    <citation type="submission" date="2015-01" db="EMBL/GenBank/DDBJ databases">
        <title>Evolutionary Origins and Diversification of the Mycorrhizal Mutualists.</title>
        <authorList>
            <consortium name="DOE Joint Genome Institute"/>
            <consortium name="Mycorrhizal Genomics Consortium"/>
            <person name="Kohler A."/>
            <person name="Kuo A."/>
            <person name="Nagy L.G."/>
            <person name="Floudas D."/>
            <person name="Copeland A."/>
            <person name="Barry K.W."/>
            <person name="Cichocki N."/>
            <person name="Veneault-Fourrey C."/>
            <person name="LaButti K."/>
            <person name="Lindquist E.A."/>
            <person name="Lipzen A."/>
            <person name="Lundell T."/>
            <person name="Morin E."/>
            <person name="Murat C."/>
            <person name="Riley R."/>
            <person name="Ohm R."/>
            <person name="Sun H."/>
            <person name="Tunlid A."/>
            <person name="Henrissat B."/>
            <person name="Grigoriev I.V."/>
            <person name="Hibbett D.S."/>
            <person name="Martin F."/>
        </authorList>
    </citation>
    <scope>NUCLEOTIDE SEQUENCE [LARGE SCALE GENOMIC DNA]</scope>
    <source>
        <strain evidence="2">LaAM-08-1</strain>
    </source>
</reference>
<protein>
    <submittedName>
        <fullName evidence="1">Unplaced genomic scaffold K443scaffold_318, whole genome shotgun sequence</fullName>
    </submittedName>
</protein>
<dbReference type="OrthoDB" id="2794314at2759"/>
<keyword evidence="2" id="KW-1185">Reference proteome</keyword>
<dbReference type="AlphaFoldDB" id="A0A0C9XAI6"/>
<feature type="non-terminal residue" evidence="1">
    <location>
        <position position="92"/>
    </location>
</feature>
<accession>A0A0C9XAI6</accession>
<evidence type="ECO:0000313" key="1">
    <source>
        <dbReference type="EMBL" id="KIJ93287.1"/>
    </source>
</evidence>
<dbReference type="HOGENOM" id="CLU_156030_0_0_1"/>
<dbReference type="STRING" id="1095629.A0A0C9XAI6"/>